<evidence type="ECO:0000313" key="8">
    <source>
        <dbReference type="Proteomes" id="UP000233375"/>
    </source>
</evidence>
<organism evidence="7 8">
    <name type="scientific">Niallia nealsonii</name>
    <dbReference type="NCBI Taxonomy" id="115979"/>
    <lineage>
        <taxon>Bacteria</taxon>
        <taxon>Bacillati</taxon>
        <taxon>Bacillota</taxon>
        <taxon>Bacilli</taxon>
        <taxon>Bacillales</taxon>
        <taxon>Bacillaceae</taxon>
        <taxon>Niallia</taxon>
    </lineage>
</organism>
<dbReference type="AlphaFoldDB" id="A0A2N0Z1J8"/>
<comment type="subcellular location">
    <subcellularLocation>
        <location evidence="1">Cell membrane</location>
        <topology evidence="1">Multi-pass membrane protein</topology>
    </subcellularLocation>
</comment>
<dbReference type="RefSeq" id="WP_101177495.1">
    <property type="nucleotide sequence ID" value="NZ_PISE01000025.1"/>
</dbReference>
<name>A0A2N0Z1J8_9BACI</name>
<keyword evidence="8" id="KW-1185">Reference proteome</keyword>
<dbReference type="PANTHER" id="PTHR30249:SF17">
    <property type="entry name" value="HOLIN-LIKE PROTEIN CIDB"/>
    <property type="match status" value="1"/>
</dbReference>
<evidence type="ECO:0000313" key="7">
    <source>
        <dbReference type="EMBL" id="PKG23388.1"/>
    </source>
</evidence>
<evidence type="ECO:0000256" key="2">
    <source>
        <dbReference type="ARBA" id="ARBA00022475"/>
    </source>
</evidence>
<comment type="caution">
    <text evidence="7">The sequence shown here is derived from an EMBL/GenBank/DDBJ whole genome shotgun (WGS) entry which is preliminary data.</text>
</comment>
<feature type="transmembrane region" description="Helical" evidence="6">
    <location>
        <begin position="28"/>
        <end position="48"/>
    </location>
</feature>
<sequence length="231" mass="25199">MKIVLLTVLTYLFYRLTKWGYKKWNNPLLHPLLLTPILLILFISLLHISADSYMQSSKILTHLLGPATIAFAVPIYKHWHLLKKYFVVIIISVTTGTLVAIISSYFLSILINLQSDFIISLIPRSITTPIAIEVSEEIGGLPTLTTVFVILTGVIGGIIGPYAIKFLALKSSIAKGLALGMGAHGVGTSKAMEIGEQEATFSTLAMILAAWITVIWGSSLIPFLMKVVSSS</sequence>
<dbReference type="Pfam" id="PF04172">
    <property type="entry name" value="LrgB"/>
    <property type="match status" value="1"/>
</dbReference>
<reference evidence="7 8" key="1">
    <citation type="journal article" date="2003" name="Int. J. Syst. Evol. Microbiol.">
        <title>Bacillus nealsonii sp. nov., isolated from a spacecraft-assembly facility, whose spores are gamma-radiation resistant.</title>
        <authorList>
            <person name="Venkateswaran K."/>
            <person name="Kempf M."/>
            <person name="Chen F."/>
            <person name="Satomi M."/>
            <person name="Nicholson W."/>
            <person name="Kern R."/>
        </authorList>
    </citation>
    <scope>NUCLEOTIDE SEQUENCE [LARGE SCALE GENOMIC DNA]</scope>
    <source>
        <strain evidence="7 8">FO-92</strain>
    </source>
</reference>
<keyword evidence="3 6" id="KW-0812">Transmembrane</keyword>
<accession>A0A2N0Z1J8</accession>
<evidence type="ECO:0000256" key="5">
    <source>
        <dbReference type="ARBA" id="ARBA00023136"/>
    </source>
</evidence>
<gene>
    <name evidence="7" type="ORF">CWS01_12285</name>
</gene>
<protein>
    <submittedName>
        <fullName evidence="7">CidB/LrgB family autolysis modulator</fullName>
    </submittedName>
</protein>
<dbReference type="GO" id="GO:0005886">
    <property type="term" value="C:plasma membrane"/>
    <property type="evidence" value="ECO:0007669"/>
    <property type="project" value="UniProtKB-SubCell"/>
</dbReference>
<keyword evidence="4 6" id="KW-1133">Transmembrane helix</keyword>
<feature type="transmembrane region" description="Helical" evidence="6">
    <location>
        <begin position="85"/>
        <end position="111"/>
    </location>
</feature>
<evidence type="ECO:0000256" key="3">
    <source>
        <dbReference type="ARBA" id="ARBA00022692"/>
    </source>
</evidence>
<evidence type="ECO:0000256" key="1">
    <source>
        <dbReference type="ARBA" id="ARBA00004651"/>
    </source>
</evidence>
<proteinExistence type="predicted"/>
<feature type="transmembrane region" description="Helical" evidence="6">
    <location>
        <begin position="144"/>
        <end position="164"/>
    </location>
</feature>
<dbReference type="InterPro" id="IPR007300">
    <property type="entry name" value="CidB/LrgB"/>
</dbReference>
<evidence type="ECO:0000256" key="4">
    <source>
        <dbReference type="ARBA" id="ARBA00022989"/>
    </source>
</evidence>
<dbReference type="PANTHER" id="PTHR30249">
    <property type="entry name" value="PUTATIVE SEROTONIN TRANSPORTER"/>
    <property type="match status" value="1"/>
</dbReference>
<dbReference type="EMBL" id="PISE01000025">
    <property type="protein sequence ID" value="PKG23388.1"/>
    <property type="molecule type" value="Genomic_DNA"/>
</dbReference>
<evidence type="ECO:0000256" key="6">
    <source>
        <dbReference type="SAM" id="Phobius"/>
    </source>
</evidence>
<dbReference type="OrthoDB" id="9811701at2"/>
<keyword evidence="5 6" id="KW-0472">Membrane</keyword>
<feature type="transmembrane region" description="Helical" evidence="6">
    <location>
        <begin position="201"/>
        <end position="225"/>
    </location>
</feature>
<keyword evidence="2" id="KW-1003">Cell membrane</keyword>
<feature type="transmembrane region" description="Helical" evidence="6">
    <location>
        <begin position="60"/>
        <end position="79"/>
    </location>
</feature>
<dbReference type="Proteomes" id="UP000233375">
    <property type="component" value="Unassembled WGS sequence"/>
</dbReference>